<proteinExistence type="predicted"/>
<dbReference type="PATRIC" id="fig|291169.3.peg.1815"/>
<dbReference type="GO" id="GO:0009279">
    <property type="term" value="C:cell outer membrane"/>
    <property type="evidence" value="ECO:0007669"/>
    <property type="project" value="UniProtKB-SubCell"/>
</dbReference>
<name>A0A1E3GS91_9GAMM</name>
<dbReference type="PROSITE" id="PS51257">
    <property type="entry name" value="PROKAR_LIPOPROTEIN"/>
    <property type="match status" value="1"/>
</dbReference>
<reference evidence="7 8" key="1">
    <citation type="submission" date="2016-07" db="EMBL/GenBank/DDBJ databases">
        <title>Draft Genome Sequence of Methylophaga muralis Bur 1.</title>
        <authorList>
            <person name="Vasilenko O.V."/>
            <person name="Doronina N.V."/>
            <person name="Shmareva M.N."/>
            <person name="Tarlachkov S.V."/>
            <person name="Mustakhimov I."/>
            <person name="Trotsenko Y.A."/>
        </authorList>
    </citation>
    <scope>NUCLEOTIDE SEQUENCE [LARGE SCALE GENOMIC DNA]</scope>
    <source>
        <strain evidence="7 8">Bur 1</strain>
    </source>
</reference>
<dbReference type="PANTHER" id="PTHR30329">
    <property type="entry name" value="STATOR ELEMENT OF FLAGELLAR MOTOR COMPLEX"/>
    <property type="match status" value="1"/>
</dbReference>
<dbReference type="Proteomes" id="UP000094379">
    <property type="component" value="Unassembled WGS sequence"/>
</dbReference>
<dbReference type="Pfam" id="PF00691">
    <property type="entry name" value="OmpA"/>
    <property type="match status" value="1"/>
</dbReference>
<dbReference type="EMBL" id="MCRI01000019">
    <property type="protein sequence ID" value="ODN66436.1"/>
    <property type="molecule type" value="Genomic_DNA"/>
</dbReference>
<evidence type="ECO:0000313" key="8">
    <source>
        <dbReference type="Proteomes" id="UP000094379"/>
    </source>
</evidence>
<dbReference type="STRING" id="291169.A9E74_01804"/>
<dbReference type="InterPro" id="IPR003367">
    <property type="entry name" value="Thrombospondin_3-like_rpt"/>
</dbReference>
<dbReference type="InterPro" id="IPR006664">
    <property type="entry name" value="OMP_bac"/>
</dbReference>
<dbReference type="InterPro" id="IPR050330">
    <property type="entry name" value="Bact_OuterMem_StrucFunc"/>
</dbReference>
<dbReference type="CDD" id="cd07185">
    <property type="entry name" value="OmpA_C-like"/>
    <property type="match status" value="1"/>
</dbReference>
<dbReference type="InterPro" id="IPR006665">
    <property type="entry name" value="OmpA-like"/>
</dbReference>
<evidence type="ECO:0000256" key="2">
    <source>
        <dbReference type="ARBA" id="ARBA00022729"/>
    </source>
</evidence>
<dbReference type="PRINTS" id="PR01021">
    <property type="entry name" value="OMPADOMAIN"/>
</dbReference>
<dbReference type="InterPro" id="IPR028974">
    <property type="entry name" value="TSP_type-3_rpt"/>
</dbReference>
<gene>
    <name evidence="7" type="primary">oprF_1</name>
    <name evidence="7" type="ORF">A9E74_01804</name>
</gene>
<keyword evidence="4" id="KW-0998">Cell outer membrane</keyword>
<evidence type="ECO:0000313" key="7">
    <source>
        <dbReference type="EMBL" id="ODN66436.1"/>
    </source>
</evidence>
<dbReference type="GO" id="GO:0007155">
    <property type="term" value="P:cell adhesion"/>
    <property type="evidence" value="ECO:0007669"/>
    <property type="project" value="InterPro"/>
</dbReference>
<keyword evidence="2" id="KW-0732">Signal</keyword>
<feature type="domain" description="OmpA-like" evidence="6">
    <location>
        <begin position="166"/>
        <end position="283"/>
    </location>
</feature>
<dbReference type="InterPro" id="IPR036737">
    <property type="entry name" value="OmpA-like_sf"/>
</dbReference>
<dbReference type="AlphaFoldDB" id="A0A1E3GS91"/>
<comment type="caution">
    <text evidence="7">The sequence shown here is derived from an EMBL/GenBank/DDBJ whole genome shotgun (WGS) entry which is preliminary data.</text>
</comment>
<dbReference type="PROSITE" id="PS51123">
    <property type="entry name" value="OMPA_2"/>
    <property type="match status" value="1"/>
</dbReference>
<evidence type="ECO:0000256" key="1">
    <source>
        <dbReference type="ARBA" id="ARBA00004442"/>
    </source>
</evidence>
<sequence>MNISVKLTAALLTIGLLAGCAGPNQRAYDNYTLCSALGGAVAGAAVGAVSSGGSGAVGGAAVGAALALLLCSTDEAKAETVVAAEKAVCEHEPVPGALLDARGCAMDSDGDGVVDGIDMCANTPAGVTVDEVGCPIDSDKDGVPDYRDLCPNTPQGVIVDEDGCPIAGQTILSLTGVNFEFDKADLTSEARTILDDAVTALLNTDEVVEVRVEGHTDSIGSEEYNQKLSQRRSESVVEYLVSKGVNGNNLIPVGMGETSPIANNDTDAGRALNRRVDFIVNTK</sequence>
<keyword evidence="8" id="KW-1185">Reference proteome</keyword>
<dbReference type="SUPFAM" id="SSF103647">
    <property type="entry name" value="TSP type-3 repeat"/>
    <property type="match status" value="1"/>
</dbReference>
<evidence type="ECO:0000256" key="3">
    <source>
        <dbReference type="ARBA" id="ARBA00023136"/>
    </source>
</evidence>
<keyword evidence="3 5" id="KW-0472">Membrane</keyword>
<evidence type="ECO:0000256" key="5">
    <source>
        <dbReference type="PROSITE-ProRule" id="PRU00473"/>
    </source>
</evidence>
<dbReference type="SUPFAM" id="SSF103088">
    <property type="entry name" value="OmpA-like"/>
    <property type="match status" value="1"/>
</dbReference>
<protein>
    <submittedName>
        <fullName evidence="7">Outer membrane porin F</fullName>
    </submittedName>
</protein>
<organism evidence="7 8">
    <name type="scientific">Methylophaga muralis</name>
    <dbReference type="NCBI Taxonomy" id="291169"/>
    <lineage>
        <taxon>Bacteria</taxon>
        <taxon>Pseudomonadati</taxon>
        <taxon>Pseudomonadota</taxon>
        <taxon>Gammaproteobacteria</taxon>
        <taxon>Thiotrichales</taxon>
        <taxon>Piscirickettsiaceae</taxon>
        <taxon>Methylophaga</taxon>
    </lineage>
</organism>
<evidence type="ECO:0000259" key="6">
    <source>
        <dbReference type="PROSITE" id="PS51123"/>
    </source>
</evidence>
<accession>A0A1E3GS91</accession>
<evidence type="ECO:0000256" key="4">
    <source>
        <dbReference type="ARBA" id="ARBA00023237"/>
    </source>
</evidence>
<dbReference type="Pfam" id="PF02412">
    <property type="entry name" value="TSP_3"/>
    <property type="match status" value="2"/>
</dbReference>
<dbReference type="GO" id="GO:0005509">
    <property type="term" value="F:calcium ion binding"/>
    <property type="evidence" value="ECO:0007669"/>
    <property type="project" value="InterPro"/>
</dbReference>
<dbReference type="Gene3D" id="3.30.1330.60">
    <property type="entry name" value="OmpA-like domain"/>
    <property type="match status" value="1"/>
</dbReference>
<dbReference type="PANTHER" id="PTHR30329:SF21">
    <property type="entry name" value="LIPOPROTEIN YIAD-RELATED"/>
    <property type="match status" value="1"/>
</dbReference>
<dbReference type="RefSeq" id="WP_069296243.1">
    <property type="nucleotide sequence ID" value="NZ_MCRI01000019.1"/>
</dbReference>
<comment type="subcellular location">
    <subcellularLocation>
        <location evidence="1">Cell outer membrane</location>
    </subcellularLocation>
</comment>